<reference evidence="2 3" key="1">
    <citation type="submission" date="2022-05" db="EMBL/GenBank/DDBJ databases">
        <authorList>
            <consortium name="Genoscope - CEA"/>
            <person name="William W."/>
        </authorList>
    </citation>
    <scope>NUCLEOTIDE SEQUENCE [LARGE SCALE GENOMIC DNA]</scope>
</reference>
<dbReference type="Pfam" id="PF21762">
    <property type="entry name" value="DEDDh_C"/>
    <property type="match status" value="1"/>
</dbReference>
<proteinExistence type="predicted"/>
<dbReference type="PANTHER" id="PTHR28083:SF1">
    <property type="entry name" value="GOOD FOR FULL DBP5 ACTIVITY PROTEIN 2"/>
    <property type="match status" value="1"/>
</dbReference>
<dbReference type="SUPFAM" id="SSF53098">
    <property type="entry name" value="Ribonuclease H-like"/>
    <property type="match status" value="1"/>
</dbReference>
<evidence type="ECO:0000313" key="3">
    <source>
        <dbReference type="Proteomes" id="UP001159428"/>
    </source>
</evidence>
<name>A0AAU9XDR4_9CNID</name>
<evidence type="ECO:0000313" key="2">
    <source>
        <dbReference type="EMBL" id="CAH3144562.1"/>
    </source>
</evidence>
<organism evidence="2 3">
    <name type="scientific">Pocillopora meandrina</name>
    <dbReference type="NCBI Taxonomy" id="46732"/>
    <lineage>
        <taxon>Eukaryota</taxon>
        <taxon>Metazoa</taxon>
        <taxon>Cnidaria</taxon>
        <taxon>Anthozoa</taxon>
        <taxon>Hexacorallia</taxon>
        <taxon>Scleractinia</taxon>
        <taxon>Astrocoeniina</taxon>
        <taxon>Pocilloporidae</taxon>
        <taxon>Pocillopora</taxon>
    </lineage>
</organism>
<dbReference type="InterPro" id="IPR040151">
    <property type="entry name" value="Gfd2/YDR514C-like"/>
</dbReference>
<sequence>MASRNAKSPGDRGYGRYYKYESIRIEWRKFIEENHPRQKPIAEDFFKNFFRNHRGFQFVIAEVFDETTHPLVSAEKFADLKNELERKTGQSLPEVSNTSDVKIKDERRSFSDLYAYINFSKSLRAANDQIKVRRRKDAVESVRELRTFLQRKPNARAMAIDIETYENDHSKILEIGFVITSLASPEGNEQAYHFIIKENLHMVNRDYVSDNRDNFRFGTSQRMSLADAAGKFSQYIGDVDVLVTHSGGHDEDYLARNGMSLKGKPMFDTQLLGLALLTDEKTLNVFGLKRLMDDLGISYNEDILHNAGNDAYYTMKLFLALTKKV</sequence>
<comment type="caution">
    <text evidence="2">The sequence shown here is derived from an EMBL/GenBank/DDBJ whole genome shotgun (WGS) entry which is preliminary data.</text>
</comment>
<gene>
    <name evidence="2" type="ORF">PMEA_00021107</name>
</gene>
<dbReference type="AlphaFoldDB" id="A0AAU9XDR4"/>
<dbReference type="GO" id="GO:0003676">
    <property type="term" value="F:nucleic acid binding"/>
    <property type="evidence" value="ECO:0007669"/>
    <property type="project" value="InterPro"/>
</dbReference>
<dbReference type="InterPro" id="IPR036397">
    <property type="entry name" value="RNaseH_sf"/>
</dbReference>
<dbReference type="InterPro" id="IPR012337">
    <property type="entry name" value="RNaseH-like_sf"/>
</dbReference>
<keyword evidence="3" id="KW-1185">Reference proteome</keyword>
<evidence type="ECO:0000259" key="1">
    <source>
        <dbReference type="Pfam" id="PF21762"/>
    </source>
</evidence>
<accession>A0AAU9XDR4</accession>
<dbReference type="InterPro" id="IPR048519">
    <property type="entry name" value="Gfd2/YDR514C-like_C"/>
</dbReference>
<protein>
    <recommendedName>
        <fullName evidence="1">Gfd2/YDR514C-like C-terminal domain-containing protein</fullName>
    </recommendedName>
</protein>
<feature type="domain" description="Gfd2/YDR514C-like C-terminal" evidence="1">
    <location>
        <begin position="158"/>
        <end position="320"/>
    </location>
</feature>
<dbReference type="EMBL" id="CALNXJ010000039">
    <property type="protein sequence ID" value="CAH3144562.1"/>
    <property type="molecule type" value="Genomic_DNA"/>
</dbReference>
<dbReference type="GO" id="GO:0005634">
    <property type="term" value="C:nucleus"/>
    <property type="evidence" value="ECO:0007669"/>
    <property type="project" value="TreeGrafter"/>
</dbReference>
<dbReference type="Gene3D" id="3.30.420.10">
    <property type="entry name" value="Ribonuclease H-like superfamily/Ribonuclease H"/>
    <property type="match status" value="1"/>
</dbReference>
<dbReference type="Proteomes" id="UP001159428">
    <property type="component" value="Unassembled WGS sequence"/>
</dbReference>
<dbReference type="PANTHER" id="PTHR28083">
    <property type="entry name" value="GOOD FOR FULL DBP5 ACTIVITY PROTEIN 2"/>
    <property type="match status" value="1"/>
</dbReference>